<accession>A0A5Q0L5G9</accession>
<reference evidence="8 9" key="1">
    <citation type="submission" date="2019-10" db="EMBL/GenBank/DDBJ databases">
        <title>A novel species.</title>
        <authorList>
            <person name="Gao J."/>
        </authorList>
    </citation>
    <scope>NUCLEOTIDE SEQUENCE [LARGE SCALE GENOMIC DNA]</scope>
    <source>
        <strain evidence="8 9">QMT-28</strain>
    </source>
</reference>
<protein>
    <submittedName>
        <fullName evidence="8">Cytochrome P450</fullName>
    </submittedName>
</protein>
<dbReference type="Proteomes" id="UP000326179">
    <property type="component" value="Chromosome"/>
</dbReference>
<evidence type="ECO:0000313" key="8">
    <source>
        <dbReference type="EMBL" id="QFZ71929.1"/>
    </source>
</evidence>
<evidence type="ECO:0000256" key="6">
    <source>
        <dbReference type="ARBA" id="ARBA00023033"/>
    </source>
</evidence>
<sequence>MSPSVFEPGAIVPAPVVPSPPPELLSVRVRDPYPYFAWLRRHAPAHADRRPGRTTVWQISRYDDVRALLSDGRLSKDPGRAPGYVAGPAGLNRHLVHADPPDHSRLRTLVNAAFVPRRIAQLEPFIADTANRLLDRIEQHTHVDVIADFAAPVTFRMICAILGVPDELDNAATRKTLMATIAPTPGLDSARMAADLHALLDTLIAGKRAGAEHSGVDLLGALVRASDDSRAMSEEELRSTAYLLLLVGHDTTMNLIGNGMLALLRHPGQAARLTGPEAETGLIATAVEELLRYDSPVRDATFRCAAEPVSLHGQSIGTGDIVSLLIGSANRDETHFTDADQLDLSRGPNDHLAFGFGPHYCIGAALARLEGTVAFPLLLQRLGPVTLAKPADELPWRPARVMRGLAALPVVRN</sequence>
<dbReference type="GO" id="GO:0020037">
    <property type="term" value="F:heme binding"/>
    <property type="evidence" value="ECO:0007669"/>
    <property type="project" value="InterPro"/>
</dbReference>
<dbReference type="KEGG" id="sfy:GFH48_00360"/>
<name>A0A5Q0L5G9_9ACTN</name>
<dbReference type="GO" id="GO:0005506">
    <property type="term" value="F:iron ion binding"/>
    <property type="evidence" value="ECO:0007669"/>
    <property type="project" value="InterPro"/>
</dbReference>
<evidence type="ECO:0000256" key="2">
    <source>
        <dbReference type="ARBA" id="ARBA00022617"/>
    </source>
</evidence>
<dbReference type="InterPro" id="IPR036396">
    <property type="entry name" value="Cyt_P450_sf"/>
</dbReference>
<keyword evidence="3 7" id="KW-0479">Metal-binding</keyword>
<dbReference type="PROSITE" id="PS00086">
    <property type="entry name" value="CYTOCHROME_P450"/>
    <property type="match status" value="1"/>
</dbReference>
<dbReference type="CDD" id="cd11029">
    <property type="entry name" value="CYP107-like"/>
    <property type="match status" value="1"/>
</dbReference>
<keyword evidence="6 7" id="KW-0503">Monooxygenase</keyword>
<dbReference type="GO" id="GO:0004497">
    <property type="term" value="F:monooxygenase activity"/>
    <property type="evidence" value="ECO:0007669"/>
    <property type="project" value="UniProtKB-KW"/>
</dbReference>
<evidence type="ECO:0000256" key="5">
    <source>
        <dbReference type="ARBA" id="ARBA00023004"/>
    </source>
</evidence>
<comment type="similarity">
    <text evidence="1 7">Belongs to the cytochrome P450 family.</text>
</comment>
<dbReference type="InterPro" id="IPR001128">
    <property type="entry name" value="Cyt_P450"/>
</dbReference>
<dbReference type="PANTHER" id="PTHR46696:SF1">
    <property type="entry name" value="CYTOCHROME P450 YJIB-RELATED"/>
    <property type="match status" value="1"/>
</dbReference>
<evidence type="ECO:0000256" key="1">
    <source>
        <dbReference type="ARBA" id="ARBA00010617"/>
    </source>
</evidence>
<dbReference type="Gene3D" id="1.10.630.10">
    <property type="entry name" value="Cytochrome P450"/>
    <property type="match status" value="1"/>
</dbReference>
<proteinExistence type="inferred from homology"/>
<keyword evidence="9" id="KW-1185">Reference proteome</keyword>
<dbReference type="EMBL" id="CP045643">
    <property type="protein sequence ID" value="QFZ71929.1"/>
    <property type="molecule type" value="Genomic_DNA"/>
</dbReference>
<dbReference type="InterPro" id="IPR002397">
    <property type="entry name" value="Cyt_P450_B"/>
</dbReference>
<dbReference type="Pfam" id="PF00067">
    <property type="entry name" value="p450"/>
    <property type="match status" value="2"/>
</dbReference>
<evidence type="ECO:0000313" key="9">
    <source>
        <dbReference type="Proteomes" id="UP000326179"/>
    </source>
</evidence>
<dbReference type="AlphaFoldDB" id="A0A5Q0L5G9"/>
<evidence type="ECO:0000256" key="4">
    <source>
        <dbReference type="ARBA" id="ARBA00023002"/>
    </source>
</evidence>
<keyword evidence="4 7" id="KW-0560">Oxidoreductase</keyword>
<dbReference type="PANTHER" id="PTHR46696">
    <property type="entry name" value="P450, PUTATIVE (EUROFUNG)-RELATED"/>
    <property type="match status" value="1"/>
</dbReference>
<evidence type="ECO:0000256" key="7">
    <source>
        <dbReference type="RuleBase" id="RU000461"/>
    </source>
</evidence>
<dbReference type="GO" id="GO:0016705">
    <property type="term" value="F:oxidoreductase activity, acting on paired donors, with incorporation or reduction of molecular oxygen"/>
    <property type="evidence" value="ECO:0007669"/>
    <property type="project" value="InterPro"/>
</dbReference>
<organism evidence="8 9">
    <name type="scientific">Streptomyces fagopyri</name>
    <dbReference type="NCBI Taxonomy" id="2662397"/>
    <lineage>
        <taxon>Bacteria</taxon>
        <taxon>Bacillati</taxon>
        <taxon>Actinomycetota</taxon>
        <taxon>Actinomycetes</taxon>
        <taxon>Kitasatosporales</taxon>
        <taxon>Streptomycetaceae</taxon>
        <taxon>Streptomyces</taxon>
    </lineage>
</organism>
<evidence type="ECO:0000256" key="3">
    <source>
        <dbReference type="ARBA" id="ARBA00022723"/>
    </source>
</evidence>
<keyword evidence="5 7" id="KW-0408">Iron</keyword>
<keyword evidence="2 7" id="KW-0349">Heme</keyword>
<dbReference type="PRINTS" id="PR00359">
    <property type="entry name" value="BP450"/>
</dbReference>
<dbReference type="SUPFAM" id="SSF48264">
    <property type="entry name" value="Cytochrome P450"/>
    <property type="match status" value="1"/>
</dbReference>
<dbReference type="FunFam" id="1.10.630.10:FF:000018">
    <property type="entry name" value="Cytochrome P450 monooxygenase"/>
    <property type="match status" value="1"/>
</dbReference>
<dbReference type="InterPro" id="IPR017972">
    <property type="entry name" value="Cyt_P450_CS"/>
</dbReference>
<gene>
    <name evidence="8" type="ORF">GFH48_00360</name>
</gene>